<dbReference type="AlphaFoldDB" id="A0A0C9N5R2"/>
<feature type="coiled-coil region" evidence="1">
    <location>
        <begin position="268"/>
        <end position="295"/>
    </location>
</feature>
<dbReference type="Proteomes" id="UP000053815">
    <property type="component" value="Unassembled WGS sequence"/>
</dbReference>
<gene>
    <name evidence="4" type="ORF">MAM1_0582c10964</name>
</gene>
<keyword evidence="1" id="KW-0175">Coiled coil</keyword>
<feature type="region of interest" description="Disordered" evidence="2">
    <location>
        <begin position="344"/>
        <end position="376"/>
    </location>
</feature>
<proteinExistence type="predicted"/>
<sequence length="376" mass="43002">MEAIVPFIFENIDILLAVFSMLYPLLSILWESYVIGFRIEQQRAGEAATFQNLVTQVDQTARKIDQLQSQTVAKNLLKKNQLEAIVKSNASLGHEVEYLRSTVDEEQTAIKELTKHMNEKNRLVDALVIIMRDLQQGLRLSNADQALLSQNVNNIFVNVNSAKRDIQIMEEAVVEIKTSVTKNAETNFKQFKDIYTKLIQQQKSTDAFKAWAEGVLKTFISNPPAGDANKDISALKVELKHTKEYINVMRDNFTNNSCECGTTMGPRVKQFEDALKEQRKAIKDILENYNEFRDDYYMSENFNGNAIQKVMETMHQSYATREEIHEAFQQIHDDIVAAQCNCKSANTQHQQQEQQQQDNSAEPEREPDPEGMAVDP</sequence>
<dbReference type="EMBL" id="DF836871">
    <property type="protein sequence ID" value="GAN11402.1"/>
    <property type="molecule type" value="Genomic_DNA"/>
</dbReference>
<dbReference type="OrthoDB" id="2249691at2759"/>
<evidence type="ECO:0000256" key="2">
    <source>
        <dbReference type="SAM" id="MobiDB-lite"/>
    </source>
</evidence>
<evidence type="ECO:0000256" key="3">
    <source>
        <dbReference type="SAM" id="Phobius"/>
    </source>
</evidence>
<keyword evidence="3" id="KW-0812">Transmembrane</keyword>
<reference evidence="4" key="1">
    <citation type="submission" date="2014-09" db="EMBL/GenBank/DDBJ databases">
        <title>Draft genome sequence of an oleaginous Mucoromycotina fungus Mucor ambiguus NBRC6742.</title>
        <authorList>
            <person name="Takeda I."/>
            <person name="Yamane N."/>
            <person name="Morita T."/>
            <person name="Tamano K."/>
            <person name="Machida M."/>
            <person name="Baker S."/>
            <person name="Koike H."/>
        </authorList>
    </citation>
    <scope>NUCLEOTIDE SEQUENCE</scope>
    <source>
        <strain evidence="4">NBRC 6742</strain>
    </source>
</reference>
<organism evidence="4">
    <name type="scientific">Mucor ambiguus</name>
    <dbReference type="NCBI Taxonomy" id="91626"/>
    <lineage>
        <taxon>Eukaryota</taxon>
        <taxon>Fungi</taxon>
        <taxon>Fungi incertae sedis</taxon>
        <taxon>Mucoromycota</taxon>
        <taxon>Mucoromycotina</taxon>
        <taxon>Mucoromycetes</taxon>
        <taxon>Mucorales</taxon>
        <taxon>Mucorineae</taxon>
        <taxon>Mucoraceae</taxon>
        <taxon>Mucor</taxon>
    </lineage>
</organism>
<keyword evidence="3" id="KW-1133">Transmembrane helix</keyword>
<accession>A0A0C9N5R2</accession>
<keyword evidence="3" id="KW-0472">Membrane</keyword>
<protein>
    <submittedName>
        <fullName evidence="4">Uncharacterized protein</fullName>
    </submittedName>
</protein>
<name>A0A0C9N5R2_9FUNG</name>
<feature type="compositionally biased region" description="Low complexity" evidence="2">
    <location>
        <begin position="348"/>
        <end position="357"/>
    </location>
</feature>
<evidence type="ECO:0000256" key="1">
    <source>
        <dbReference type="SAM" id="Coils"/>
    </source>
</evidence>
<feature type="transmembrane region" description="Helical" evidence="3">
    <location>
        <begin position="12"/>
        <end position="30"/>
    </location>
</feature>
<evidence type="ECO:0000313" key="4">
    <source>
        <dbReference type="EMBL" id="GAN11402.1"/>
    </source>
</evidence>
<keyword evidence="5" id="KW-1185">Reference proteome</keyword>
<evidence type="ECO:0000313" key="5">
    <source>
        <dbReference type="Proteomes" id="UP000053815"/>
    </source>
</evidence>